<gene>
    <name evidence="1" type="ORF">SDC9_199013</name>
</gene>
<proteinExistence type="predicted"/>
<evidence type="ECO:0000313" key="1">
    <source>
        <dbReference type="EMBL" id="MPN51370.1"/>
    </source>
</evidence>
<dbReference type="AlphaFoldDB" id="A0A645IJQ9"/>
<name>A0A645IJQ9_9ZZZZ</name>
<comment type="caution">
    <text evidence="1">The sequence shown here is derived from an EMBL/GenBank/DDBJ whole genome shotgun (WGS) entry which is preliminary data.</text>
</comment>
<protein>
    <submittedName>
        <fullName evidence="1">Uncharacterized protein</fullName>
    </submittedName>
</protein>
<organism evidence="1">
    <name type="scientific">bioreactor metagenome</name>
    <dbReference type="NCBI Taxonomy" id="1076179"/>
    <lineage>
        <taxon>unclassified sequences</taxon>
        <taxon>metagenomes</taxon>
        <taxon>ecological metagenomes</taxon>
    </lineage>
</organism>
<sequence>MWQRTQIGLVTGQCIHPALAGRGKHGREGLLEPRLDAGLVAQPRQFVIDQPSVEGKDVEQGTHVFQRGLVTPDRLQPLGDGESQACTPHQHDATQALRMADGQLECKRTTE</sequence>
<accession>A0A645IJQ9</accession>
<dbReference type="EMBL" id="VSSQ01116414">
    <property type="protein sequence ID" value="MPN51370.1"/>
    <property type="molecule type" value="Genomic_DNA"/>
</dbReference>
<reference evidence="1" key="1">
    <citation type="submission" date="2019-08" db="EMBL/GenBank/DDBJ databases">
        <authorList>
            <person name="Kucharzyk K."/>
            <person name="Murdoch R.W."/>
            <person name="Higgins S."/>
            <person name="Loffler F."/>
        </authorList>
    </citation>
    <scope>NUCLEOTIDE SEQUENCE</scope>
</reference>